<evidence type="ECO:0000313" key="2">
    <source>
        <dbReference type="Proteomes" id="UP001163321"/>
    </source>
</evidence>
<accession>A0ACC0VR98</accession>
<dbReference type="Proteomes" id="UP001163321">
    <property type="component" value="Chromosome 7"/>
</dbReference>
<sequence length="435" mass="48509">MDPSKDYYKTLGVSETFSDRELKKSYRQLALKYHPDKAENAQQKEAAKKQFVEVSEAYEVLSDPAKRQEYDEARTFGASGFPQGQQGSQRSSDETMASFTKMFENIFGHGFQDSTQRFTTRSSGFSGASGGFSGFPGASPGREHPNEFQFSGMDGFGQSQQPGGGVRYPRRPTTLFASDSPVKSLSKRKFPDKDATHEWLVQFYTIDAPSAEFRNQYQKIARDLKGKVRVGAVNCDKYPKFCASHGITTFPTCVYVWEGKLSKYTGEMDEYQVYNFAIEKHIARLQKMRQAGEIEKLYAGNAAKLCNVGKHATSTGSSLCAVFVLSSDKKEREREMKIAKDVAAKFRHSKGLHIAYVDWKTQQHAVRKLIESVVGHSHRKQDPTLLVIRTKRGKTRVGVHVLDAAFTTDALSATMERAVGGDLAMGPVHGPLHFA</sequence>
<reference evidence="1 2" key="1">
    <citation type="journal article" date="2022" name="bioRxiv">
        <title>The genome of the oomycete Peronosclerospora sorghi, a cosmopolitan pathogen of maize and sorghum, is inflated with dispersed pseudogenes.</title>
        <authorList>
            <person name="Fletcher K."/>
            <person name="Martin F."/>
            <person name="Isakeit T."/>
            <person name="Cavanaugh K."/>
            <person name="Magill C."/>
            <person name="Michelmore R."/>
        </authorList>
    </citation>
    <scope>NUCLEOTIDE SEQUENCE [LARGE SCALE GENOMIC DNA]</scope>
    <source>
        <strain evidence="1">P6</strain>
    </source>
</reference>
<organism evidence="1 2">
    <name type="scientific">Peronosclerospora sorghi</name>
    <dbReference type="NCBI Taxonomy" id="230839"/>
    <lineage>
        <taxon>Eukaryota</taxon>
        <taxon>Sar</taxon>
        <taxon>Stramenopiles</taxon>
        <taxon>Oomycota</taxon>
        <taxon>Peronosporomycetes</taxon>
        <taxon>Peronosporales</taxon>
        <taxon>Peronosporaceae</taxon>
        <taxon>Peronosclerospora</taxon>
    </lineage>
</organism>
<comment type="caution">
    <text evidence="1">The sequence shown here is derived from an EMBL/GenBank/DDBJ whole genome shotgun (WGS) entry which is preliminary data.</text>
</comment>
<evidence type="ECO:0000313" key="1">
    <source>
        <dbReference type="EMBL" id="KAI9909023.1"/>
    </source>
</evidence>
<protein>
    <submittedName>
        <fullName evidence="1">Uncharacterized protein</fullName>
    </submittedName>
</protein>
<proteinExistence type="predicted"/>
<keyword evidence="2" id="KW-1185">Reference proteome</keyword>
<gene>
    <name evidence="1" type="ORF">PsorP6_014867</name>
</gene>
<dbReference type="EMBL" id="CM047586">
    <property type="protein sequence ID" value="KAI9909023.1"/>
    <property type="molecule type" value="Genomic_DNA"/>
</dbReference>
<name>A0ACC0VR98_9STRA</name>